<accession>A0A6M8BDG2</accession>
<evidence type="ECO:0000256" key="2">
    <source>
        <dbReference type="ARBA" id="ARBA00008873"/>
    </source>
</evidence>
<proteinExistence type="inferred from homology"/>
<keyword evidence="6" id="KW-0406">Ion transport</keyword>
<dbReference type="InterPro" id="IPR027469">
    <property type="entry name" value="Cation_efflux_TMD_sf"/>
</dbReference>
<feature type="domain" description="Cation efflux protein cytoplasmic" evidence="10">
    <location>
        <begin position="237"/>
        <end position="305"/>
    </location>
</feature>
<organism evidence="11 12">
    <name type="scientific">Thermoleptolyngbya sichuanensis A183</name>
    <dbReference type="NCBI Taxonomy" id="2737172"/>
    <lineage>
        <taxon>Bacteria</taxon>
        <taxon>Bacillati</taxon>
        <taxon>Cyanobacteriota</taxon>
        <taxon>Cyanophyceae</taxon>
        <taxon>Oculatellales</taxon>
        <taxon>Oculatellaceae</taxon>
        <taxon>Thermoleptolyngbya</taxon>
        <taxon>Thermoleptolyngbya sichuanensis</taxon>
    </lineage>
</organism>
<feature type="transmembrane region" description="Helical" evidence="8">
    <location>
        <begin position="136"/>
        <end position="158"/>
    </location>
</feature>
<reference evidence="11 12" key="1">
    <citation type="submission" date="2020-05" db="EMBL/GenBank/DDBJ databases">
        <title>Complete genome sequence of of a novel Thermoleptolyngbya strain isolated from hot springs of Ganzi, Sichuan China.</title>
        <authorList>
            <person name="Tang J."/>
            <person name="Daroch M."/>
            <person name="Li L."/>
            <person name="Waleron K."/>
            <person name="Waleron M."/>
            <person name="Waleron M."/>
        </authorList>
    </citation>
    <scope>NUCLEOTIDE SEQUENCE [LARGE SCALE GENOMIC DNA]</scope>
    <source>
        <strain evidence="11 12">PKUAC-SCTA183</strain>
    </source>
</reference>
<dbReference type="KEGG" id="theu:HPC62_03065"/>
<dbReference type="InterPro" id="IPR002524">
    <property type="entry name" value="Cation_efflux"/>
</dbReference>
<dbReference type="PANTHER" id="PTHR11562">
    <property type="entry name" value="CATION EFFLUX PROTEIN/ ZINC TRANSPORTER"/>
    <property type="match status" value="1"/>
</dbReference>
<feature type="transmembrane region" description="Helical" evidence="8">
    <location>
        <begin position="72"/>
        <end position="90"/>
    </location>
</feature>
<dbReference type="EMBL" id="CP053661">
    <property type="protein sequence ID" value="QKD81283.1"/>
    <property type="molecule type" value="Genomic_DNA"/>
</dbReference>
<sequence length="328" mass="34488">MHTADCPEGCQAPHRSGLPTPHSYTVDAQKKAKLLWIALGLIGGFSLVELAVSLSSHSLALLAEAGHMLSDVAALALALLATWIAGWPPSAQAPFGYRRVEILAALANGLGLVAIALWIAWEAVERLQHPDAEILGLPMLITAAVGLGVNLLNASLLHDHSHHDLNLKGAFLHIVSDAIGSLGVILAAIAVWLFGWTWADGAISLVVAALILAGAVPLIRQSLNILLEQAPAYLDPAAVQAHLLQTEGVQAVETLRLWAIAPGQVALTAHLTVNPQDGPERDRLLQTLQASLQATFGLTDTTLQLAAPPATPLVNLSMPPSLELVVKE</sequence>
<name>A0A6M8BDG2_9CYAN</name>
<feature type="transmembrane region" description="Helical" evidence="8">
    <location>
        <begin position="34"/>
        <end position="52"/>
    </location>
</feature>
<dbReference type="RefSeq" id="WP_172353693.1">
    <property type="nucleotide sequence ID" value="NZ_CP053661.1"/>
</dbReference>
<feature type="transmembrane region" description="Helical" evidence="8">
    <location>
        <begin position="102"/>
        <end position="121"/>
    </location>
</feature>
<gene>
    <name evidence="11" type="ORF">HPC62_03065</name>
</gene>
<evidence type="ECO:0000256" key="4">
    <source>
        <dbReference type="ARBA" id="ARBA00022692"/>
    </source>
</evidence>
<keyword evidence="7 8" id="KW-0472">Membrane</keyword>
<comment type="similarity">
    <text evidence="2">Belongs to the cation diffusion facilitator (CDF) transporter (TC 2.A.4) family. SLC30A subfamily.</text>
</comment>
<keyword evidence="12" id="KW-1185">Reference proteome</keyword>
<evidence type="ECO:0000256" key="1">
    <source>
        <dbReference type="ARBA" id="ARBA00004141"/>
    </source>
</evidence>
<dbReference type="InterPro" id="IPR050681">
    <property type="entry name" value="CDF/SLC30A"/>
</dbReference>
<keyword evidence="3" id="KW-0813">Transport</keyword>
<keyword evidence="5 8" id="KW-1133">Transmembrane helix</keyword>
<evidence type="ECO:0000259" key="10">
    <source>
        <dbReference type="Pfam" id="PF16916"/>
    </source>
</evidence>
<dbReference type="Pfam" id="PF16916">
    <property type="entry name" value="ZT_dimer"/>
    <property type="match status" value="1"/>
</dbReference>
<evidence type="ECO:0000256" key="7">
    <source>
        <dbReference type="ARBA" id="ARBA00023136"/>
    </source>
</evidence>
<dbReference type="NCBIfam" id="TIGR01297">
    <property type="entry name" value="CDF"/>
    <property type="match status" value="1"/>
</dbReference>
<dbReference type="InterPro" id="IPR058533">
    <property type="entry name" value="Cation_efflux_TM"/>
</dbReference>
<comment type="subcellular location">
    <subcellularLocation>
        <location evidence="1">Membrane</location>
        <topology evidence="1">Multi-pass membrane protein</topology>
    </subcellularLocation>
</comment>
<evidence type="ECO:0000256" key="3">
    <source>
        <dbReference type="ARBA" id="ARBA00022448"/>
    </source>
</evidence>
<dbReference type="Pfam" id="PF01545">
    <property type="entry name" value="Cation_efflux"/>
    <property type="match status" value="1"/>
</dbReference>
<evidence type="ECO:0000256" key="6">
    <source>
        <dbReference type="ARBA" id="ARBA00023065"/>
    </source>
</evidence>
<dbReference type="Proteomes" id="UP000505210">
    <property type="component" value="Chromosome"/>
</dbReference>
<feature type="domain" description="Cation efflux protein transmembrane" evidence="9">
    <location>
        <begin position="35"/>
        <end position="227"/>
    </location>
</feature>
<dbReference type="AlphaFoldDB" id="A0A6M8BDG2"/>
<evidence type="ECO:0000313" key="12">
    <source>
        <dbReference type="Proteomes" id="UP000505210"/>
    </source>
</evidence>
<evidence type="ECO:0000256" key="5">
    <source>
        <dbReference type="ARBA" id="ARBA00022989"/>
    </source>
</evidence>
<evidence type="ECO:0000256" key="8">
    <source>
        <dbReference type="SAM" id="Phobius"/>
    </source>
</evidence>
<feature type="transmembrane region" description="Helical" evidence="8">
    <location>
        <begin position="201"/>
        <end position="219"/>
    </location>
</feature>
<dbReference type="Gene3D" id="1.20.1510.10">
    <property type="entry name" value="Cation efflux protein transmembrane domain"/>
    <property type="match status" value="1"/>
</dbReference>
<protein>
    <submittedName>
        <fullName evidence="11">Cation transporter</fullName>
    </submittedName>
</protein>
<dbReference type="InterPro" id="IPR027470">
    <property type="entry name" value="Cation_efflux_CTD"/>
</dbReference>
<dbReference type="GO" id="GO:0005886">
    <property type="term" value="C:plasma membrane"/>
    <property type="evidence" value="ECO:0007669"/>
    <property type="project" value="TreeGrafter"/>
</dbReference>
<keyword evidence="4 8" id="KW-0812">Transmembrane</keyword>
<evidence type="ECO:0000259" key="9">
    <source>
        <dbReference type="Pfam" id="PF01545"/>
    </source>
</evidence>
<dbReference type="GO" id="GO:0005385">
    <property type="term" value="F:zinc ion transmembrane transporter activity"/>
    <property type="evidence" value="ECO:0007669"/>
    <property type="project" value="TreeGrafter"/>
</dbReference>
<evidence type="ECO:0000313" key="11">
    <source>
        <dbReference type="EMBL" id="QKD81283.1"/>
    </source>
</evidence>
<feature type="transmembrane region" description="Helical" evidence="8">
    <location>
        <begin position="170"/>
        <end position="195"/>
    </location>
</feature>
<dbReference type="PANTHER" id="PTHR11562:SF17">
    <property type="entry name" value="RE54080P-RELATED"/>
    <property type="match status" value="1"/>
</dbReference>
<dbReference type="SUPFAM" id="SSF161111">
    <property type="entry name" value="Cation efflux protein transmembrane domain-like"/>
    <property type="match status" value="1"/>
</dbReference>